<dbReference type="PANTHER" id="PTHR23213">
    <property type="entry name" value="FORMIN-RELATED"/>
    <property type="match status" value="1"/>
</dbReference>
<feature type="region of interest" description="Disordered" evidence="1">
    <location>
        <begin position="198"/>
        <end position="310"/>
    </location>
</feature>
<comment type="caution">
    <text evidence="3">The sequence shown here is derived from an EMBL/GenBank/DDBJ whole genome shotgun (WGS) entry which is preliminary data.</text>
</comment>
<dbReference type="GeneID" id="33566649"/>
<reference evidence="3 4" key="1">
    <citation type="submission" date="2016-07" db="EMBL/GenBank/DDBJ databases">
        <title>Pervasive Adenine N6-methylation of Active Genes in Fungi.</title>
        <authorList>
            <consortium name="DOE Joint Genome Institute"/>
            <person name="Mondo S.J."/>
            <person name="Dannebaum R.O."/>
            <person name="Kuo R.C."/>
            <person name="Labutti K."/>
            <person name="Haridas S."/>
            <person name="Kuo A."/>
            <person name="Salamov A."/>
            <person name="Ahrendt S.R."/>
            <person name="Lipzen A."/>
            <person name="Sullivan W."/>
            <person name="Andreopoulos W.B."/>
            <person name="Clum A."/>
            <person name="Lindquist E."/>
            <person name="Daum C."/>
            <person name="Ramamoorthy G.K."/>
            <person name="Gryganskyi A."/>
            <person name="Culley D."/>
            <person name="Magnuson J.K."/>
            <person name="James T.Y."/>
            <person name="O'Malley M.A."/>
            <person name="Stajich J.E."/>
            <person name="Spatafora J.W."/>
            <person name="Visel A."/>
            <person name="Grigoriev I.V."/>
        </authorList>
    </citation>
    <scope>NUCLEOTIDE SEQUENCE [LARGE SCALE GENOMIC DNA]</scope>
    <source>
        <strain evidence="3 4">NRRL 3116</strain>
    </source>
</reference>
<dbReference type="InterPro" id="IPR027643">
    <property type="entry name" value="Formin-like_plant"/>
</dbReference>
<feature type="compositionally biased region" description="Polar residues" evidence="1">
    <location>
        <begin position="434"/>
        <end position="452"/>
    </location>
</feature>
<name>A0A1Y2GI22_9FUNG</name>
<feature type="region of interest" description="Disordered" evidence="1">
    <location>
        <begin position="525"/>
        <end position="552"/>
    </location>
</feature>
<keyword evidence="2" id="KW-0472">Membrane</keyword>
<evidence type="ECO:0000313" key="4">
    <source>
        <dbReference type="Proteomes" id="UP000193648"/>
    </source>
</evidence>
<dbReference type="EMBL" id="MCFF01000028">
    <property type="protein sequence ID" value="ORZ11371.1"/>
    <property type="molecule type" value="Genomic_DNA"/>
</dbReference>
<dbReference type="OrthoDB" id="2419147at2759"/>
<feature type="region of interest" description="Disordered" evidence="1">
    <location>
        <begin position="723"/>
        <end position="794"/>
    </location>
</feature>
<gene>
    <name evidence="3" type="ORF">BCR41DRAFT_357099</name>
</gene>
<feature type="compositionally biased region" description="Polar residues" evidence="1">
    <location>
        <begin position="752"/>
        <end position="769"/>
    </location>
</feature>
<dbReference type="GO" id="GO:0051015">
    <property type="term" value="F:actin filament binding"/>
    <property type="evidence" value="ECO:0007669"/>
    <property type="project" value="InterPro"/>
</dbReference>
<feature type="compositionally biased region" description="Polar residues" evidence="1">
    <location>
        <begin position="538"/>
        <end position="552"/>
    </location>
</feature>
<dbReference type="AlphaFoldDB" id="A0A1Y2GI22"/>
<dbReference type="RefSeq" id="XP_021879686.1">
    <property type="nucleotide sequence ID" value="XM_022024805.1"/>
</dbReference>
<proteinExistence type="predicted"/>
<protein>
    <submittedName>
        <fullName evidence="3">Uncharacterized protein</fullName>
    </submittedName>
</protein>
<accession>A0A1Y2GI22</accession>
<keyword evidence="2" id="KW-0812">Transmembrane</keyword>
<feature type="compositionally biased region" description="Low complexity" evidence="1">
    <location>
        <begin position="252"/>
        <end position="269"/>
    </location>
</feature>
<feature type="compositionally biased region" description="Low complexity" evidence="1">
    <location>
        <begin position="210"/>
        <end position="222"/>
    </location>
</feature>
<evidence type="ECO:0000313" key="3">
    <source>
        <dbReference type="EMBL" id="ORZ11371.1"/>
    </source>
</evidence>
<organism evidence="3 4">
    <name type="scientific">Lobosporangium transversale</name>
    <dbReference type="NCBI Taxonomy" id="64571"/>
    <lineage>
        <taxon>Eukaryota</taxon>
        <taxon>Fungi</taxon>
        <taxon>Fungi incertae sedis</taxon>
        <taxon>Mucoromycota</taxon>
        <taxon>Mortierellomycotina</taxon>
        <taxon>Mortierellomycetes</taxon>
        <taxon>Mortierellales</taxon>
        <taxon>Mortierellaceae</taxon>
        <taxon>Lobosporangium</taxon>
    </lineage>
</organism>
<dbReference type="GO" id="GO:0045010">
    <property type="term" value="P:actin nucleation"/>
    <property type="evidence" value="ECO:0007669"/>
    <property type="project" value="InterPro"/>
</dbReference>
<feature type="transmembrane region" description="Helical" evidence="2">
    <location>
        <begin position="320"/>
        <end position="342"/>
    </location>
</feature>
<feature type="region of interest" description="Disordered" evidence="1">
    <location>
        <begin position="393"/>
        <end position="418"/>
    </location>
</feature>
<feature type="region of interest" description="Disordered" evidence="1">
    <location>
        <begin position="434"/>
        <end position="461"/>
    </location>
</feature>
<sequence length="794" mass="86134">MAPNGPMVPLFLHLTSLQFMTNSRSQTSSTPSSPSSSSSLSSLSMSSLSRPRHVSRRRLGHLFSTFSTLFVFLASLHSPYLSNHYLVEAVSCTNPTYNTKVQPGQVSVLAWQASNSDLDNYDTLSATLYCMDNQGSQGGMWRTAATLFQNRGLVAANGEYQFSVPDCGPYARDVAIRLVAVNKGSTSRDDTACYFTMNPVAVEPPPQPQPTTTKPNVVTSNPPTQPPPATKPPVATPPSISNHPSPTSTIHLTSTSGASSTPTTTSSPFPFTPLPPLPPLPSGAGKDDDVTGTGSGGGHGGNVNDVNGGSVGGPSNVKGMTATFVSIAAAAALIAIISLLVLRRRRQRRRGHGNGRYGNGRSMKERLRIQGLRMKGSGKDQSERDFYLMREEEDDDENHEHGKFEGDDRHSAVRDQDSYNSEVAAAVAKYRKSQQLDISEAGSSEKYSSEVGSKSDSRDRNSSLIYPADAYLGRPSWRKSASNSYMYSDDDFTMSSMRSSHETSSVVRQYWVASMAARAERLLEGHPPSRQYHEEGSVSGNNQYRSPSFSSQSRKADIMSFDASSGTGSLPLTKEGPIKRHYRNTMNSINGYLRRSMSMSLTSLQTGGSLTDNESWHRHPGFRASINAEYLDHLNIKSLRSEERQMAYYSHYYRQNPTMSTVDGVAYDGALGLGGRSQTMTTATTPSWRTSATPSLTSTNDPFQTFDSNEILLDMNPFSDQHAVTMASSSSSTEESLNEKDFLPLPPPPPLQSISNSGSEGGDRSNSALLRSFPSPPPVSSTRFSTGPFPPRTP</sequence>
<feature type="compositionally biased region" description="Pro residues" evidence="1">
    <location>
        <begin position="223"/>
        <end position="236"/>
    </location>
</feature>
<feature type="region of interest" description="Disordered" evidence="1">
    <location>
        <begin position="23"/>
        <end position="44"/>
    </location>
</feature>
<feature type="compositionally biased region" description="Basic and acidic residues" evidence="1">
    <location>
        <begin position="398"/>
        <end position="417"/>
    </location>
</feature>
<feature type="region of interest" description="Disordered" evidence="1">
    <location>
        <begin position="677"/>
        <end position="703"/>
    </location>
</feature>
<feature type="compositionally biased region" description="Pro residues" evidence="1">
    <location>
        <begin position="270"/>
        <end position="281"/>
    </location>
</feature>
<keyword evidence="4" id="KW-1185">Reference proteome</keyword>
<evidence type="ECO:0000256" key="2">
    <source>
        <dbReference type="SAM" id="Phobius"/>
    </source>
</evidence>
<evidence type="ECO:0000256" key="1">
    <source>
        <dbReference type="SAM" id="MobiDB-lite"/>
    </source>
</evidence>
<dbReference type="PANTHER" id="PTHR23213:SF177">
    <property type="entry name" value="FORMIN-LIKE PROTEIN 11"/>
    <property type="match status" value="1"/>
</dbReference>
<dbReference type="Proteomes" id="UP000193648">
    <property type="component" value="Unassembled WGS sequence"/>
</dbReference>
<feature type="compositionally biased region" description="Polar residues" evidence="1">
    <location>
        <begin position="240"/>
        <end position="251"/>
    </location>
</feature>
<keyword evidence="2" id="KW-1133">Transmembrane helix</keyword>
<dbReference type="InParanoid" id="A0A1Y2GI22"/>